<sequence length="370" mass="40693">MAHGPTLAGLRAPPGRHAQTHPCPGNAPAPLYARAPFSHNLARTISPNSAGTFSPPLARHELKPTLARHPRPTARHAQPTLARHLSPTLHKKKKAHHILTSTTSRHHSPRHTSRHTHHTLRHTIHVYTDHTLTSQPHVYTHHPHVTPITPSRHKTRHPHVTPITTLKALTAHPHTLNVTPHVGRIIGKGGQNVRDLQRQTGSVIKLLQQGSTTSEDTTVHIVGPFFSVQSAQRRIRAIIQISAPSSSGGGSTGRPSWGPLMSQSADAPVRSRPPGGAHRCHHHPSHIPKRRRHWSLGPAALPNFDFVCLLVLLSGTRVLGGRHSESAWPVGFDIFVYALWSLFLFPHYRGLFWVFGGKAECRCRSSPPGP</sequence>
<dbReference type="SMART" id="SM00322">
    <property type="entry name" value="KH"/>
    <property type="match status" value="1"/>
</dbReference>
<organism evidence="5 6">
    <name type="scientific">Chionoecetes opilio</name>
    <name type="common">Atlantic snow crab</name>
    <name type="synonym">Cancer opilio</name>
    <dbReference type="NCBI Taxonomy" id="41210"/>
    <lineage>
        <taxon>Eukaryota</taxon>
        <taxon>Metazoa</taxon>
        <taxon>Ecdysozoa</taxon>
        <taxon>Arthropoda</taxon>
        <taxon>Crustacea</taxon>
        <taxon>Multicrustacea</taxon>
        <taxon>Malacostraca</taxon>
        <taxon>Eumalacostraca</taxon>
        <taxon>Eucarida</taxon>
        <taxon>Decapoda</taxon>
        <taxon>Pleocyemata</taxon>
        <taxon>Brachyura</taxon>
        <taxon>Eubrachyura</taxon>
        <taxon>Majoidea</taxon>
        <taxon>Majidae</taxon>
        <taxon>Chionoecetes</taxon>
    </lineage>
</organism>
<evidence type="ECO:0000256" key="3">
    <source>
        <dbReference type="SAM" id="MobiDB-lite"/>
    </source>
</evidence>
<comment type="caution">
    <text evidence="5">The sequence shown here is derived from an EMBL/GenBank/DDBJ whole genome shotgun (WGS) entry which is preliminary data.</text>
</comment>
<name>A0A8J4Y188_CHIOP</name>
<dbReference type="PANTHER" id="PTHR10288">
    <property type="entry name" value="KH DOMAIN CONTAINING RNA BINDING PROTEIN"/>
    <property type="match status" value="1"/>
</dbReference>
<dbReference type="CDD" id="cd22403">
    <property type="entry name" value="KH-I_IGF2BP_rpt4"/>
    <property type="match status" value="1"/>
</dbReference>
<feature type="compositionally biased region" description="Basic residues" evidence="3">
    <location>
        <begin position="278"/>
        <end position="288"/>
    </location>
</feature>
<gene>
    <name evidence="5" type="primary">Igf2bp2_4</name>
    <name evidence="5" type="ORF">GWK47_007840</name>
</gene>
<reference evidence="5" key="1">
    <citation type="submission" date="2020-07" db="EMBL/GenBank/DDBJ databases">
        <title>The High-quality genome of the commercially important snow crab, Chionoecetes opilio.</title>
        <authorList>
            <person name="Jeong J.-H."/>
            <person name="Ryu S."/>
        </authorList>
    </citation>
    <scope>NUCLEOTIDE SEQUENCE</scope>
    <source>
        <strain evidence="5">MADBK_172401_WGS</strain>
        <tissue evidence="5">Digestive gland</tissue>
    </source>
</reference>
<keyword evidence="2" id="KW-0694">RNA-binding</keyword>
<dbReference type="InterPro" id="IPR004087">
    <property type="entry name" value="KH_dom"/>
</dbReference>
<evidence type="ECO:0000313" key="5">
    <source>
        <dbReference type="EMBL" id="KAG0718137.1"/>
    </source>
</evidence>
<dbReference type="SUPFAM" id="SSF54791">
    <property type="entry name" value="Eukaryotic type KH-domain (KH-domain type I)"/>
    <property type="match status" value="1"/>
</dbReference>
<evidence type="ECO:0000256" key="1">
    <source>
        <dbReference type="ARBA" id="ARBA00022737"/>
    </source>
</evidence>
<evidence type="ECO:0000256" key="2">
    <source>
        <dbReference type="PROSITE-ProRule" id="PRU00117"/>
    </source>
</evidence>
<dbReference type="Pfam" id="PF00013">
    <property type="entry name" value="KH_1"/>
    <property type="match status" value="1"/>
</dbReference>
<feature type="region of interest" description="Disordered" evidence="3">
    <location>
        <begin position="243"/>
        <end position="288"/>
    </location>
</feature>
<accession>A0A8J4Y188</accession>
<dbReference type="GO" id="GO:0010468">
    <property type="term" value="P:regulation of gene expression"/>
    <property type="evidence" value="ECO:0007669"/>
    <property type="project" value="UniProtKB-ARBA"/>
</dbReference>
<dbReference type="InterPro" id="IPR036612">
    <property type="entry name" value="KH_dom_type_1_sf"/>
</dbReference>
<protein>
    <submittedName>
        <fullName evidence="5">Insulin-like growth factor 2 mRNA-binding protein 2</fullName>
    </submittedName>
</protein>
<dbReference type="EMBL" id="JACEEZ010016581">
    <property type="protein sequence ID" value="KAG0718137.1"/>
    <property type="molecule type" value="Genomic_DNA"/>
</dbReference>
<dbReference type="PROSITE" id="PS50084">
    <property type="entry name" value="KH_TYPE_1"/>
    <property type="match status" value="1"/>
</dbReference>
<keyword evidence="6" id="KW-1185">Reference proteome</keyword>
<evidence type="ECO:0000313" key="6">
    <source>
        <dbReference type="Proteomes" id="UP000770661"/>
    </source>
</evidence>
<proteinExistence type="predicted"/>
<dbReference type="OrthoDB" id="752362at2759"/>
<dbReference type="Gene3D" id="3.30.310.210">
    <property type="match status" value="1"/>
</dbReference>
<dbReference type="InterPro" id="IPR004088">
    <property type="entry name" value="KH_dom_type_1"/>
</dbReference>
<feature type="region of interest" description="Disordered" evidence="3">
    <location>
        <begin position="1"/>
        <end position="29"/>
    </location>
</feature>
<dbReference type="AlphaFoldDB" id="A0A8J4Y188"/>
<evidence type="ECO:0000259" key="4">
    <source>
        <dbReference type="SMART" id="SM00322"/>
    </source>
</evidence>
<feature type="domain" description="K Homology" evidence="4">
    <location>
        <begin position="170"/>
        <end position="240"/>
    </location>
</feature>
<dbReference type="Proteomes" id="UP000770661">
    <property type="component" value="Unassembled WGS sequence"/>
</dbReference>
<keyword evidence="1" id="KW-0677">Repeat</keyword>
<dbReference type="GO" id="GO:0003723">
    <property type="term" value="F:RNA binding"/>
    <property type="evidence" value="ECO:0007669"/>
    <property type="project" value="UniProtKB-UniRule"/>
</dbReference>